<dbReference type="InterPro" id="IPR019587">
    <property type="entry name" value="Polyketide_cyclase/dehydratase"/>
</dbReference>
<dbReference type="SUPFAM" id="SSF55961">
    <property type="entry name" value="Bet v1-like"/>
    <property type="match status" value="1"/>
</dbReference>
<name>A0A1B1NDL5_9MICO</name>
<accession>A0A1B1NDL5</accession>
<organism evidence="1 2">
    <name type="scientific">Serinicoccus hydrothermalis</name>
    <dbReference type="NCBI Taxonomy" id="1758689"/>
    <lineage>
        <taxon>Bacteria</taxon>
        <taxon>Bacillati</taxon>
        <taxon>Actinomycetota</taxon>
        <taxon>Actinomycetes</taxon>
        <taxon>Micrococcales</taxon>
        <taxon>Ornithinimicrobiaceae</taxon>
        <taxon>Serinicoccus</taxon>
    </lineage>
</organism>
<gene>
    <name evidence="1" type="ORF">SGUI_2085</name>
</gene>
<dbReference type="AlphaFoldDB" id="A0A1B1NDL5"/>
<protein>
    <recommendedName>
        <fullName evidence="3">Coenzyme Q-binding protein COQ10 START domain-containing protein</fullName>
    </recommendedName>
</protein>
<evidence type="ECO:0008006" key="3">
    <source>
        <dbReference type="Google" id="ProtNLM"/>
    </source>
</evidence>
<dbReference type="STRING" id="1758689.SGUI_2085"/>
<evidence type="ECO:0000313" key="1">
    <source>
        <dbReference type="EMBL" id="ANS79481.1"/>
    </source>
</evidence>
<dbReference type="EMBL" id="CP014989">
    <property type="protein sequence ID" value="ANS79481.1"/>
    <property type="molecule type" value="Genomic_DNA"/>
</dbReference>
<proteinExistence type="predicted"/>
<sequence length="163" mass="18215">MSEDAGMPTSPRSSSGAREFHFHEDWTLPVEPATVLDRLVDLGAYPSWWRQVRAVEQLAEDRARVQIRSRLPAPLELVLVREHEDRSAGRLRVGIEGDLQGYVEVQVTQAPGGCRMVWDQRVLLTKPGLRHLAALPPARWVLRANHAAMMRSARAGLDRPAAA</sequence>
<dbReference type="KEGG" id="serj:SGUI_2085"/>
<evidence type="ECO:0000313" key="2">
    <source>
        <dbReference type="Proteomes" id="UP000092482"/>
    </source>
</evidence>
<dbReference type="Pfam" id="PF10604">
    <property type="entry name" value="Polyketide_cyc2"/>
    <property type="match status" value="1"/>
</dbReference>
<reference evidence="1 2" key="1">
    <citation type="submission" date="2016-03" db="EMBL/GenBank/DDBJ databases">
        <title>Shallow-sea hydrothermal system.</title>
        <authorList>
            <person name="Tang K."/>
        </authorList>
    </citation>
    <scope>NUCLEOTIDE SEQUENCE [LARGE SCALE GENOMIC DNA]</scope>
    <source>
        <strain evidence="1 2">JLT9</strain>
    </source>
</reference>
<dbReference type="InterPro" id="IPR023393">
    <property type="entry name" value="START-like_dom_sf"/>
</dbReference>
<dbReference type="Proteomes" id="UP000092482">
    <property type="component" value="Chromosome"/>
</dbReference>
<keyword evidence="2" id="KW-1185">Reference proteome</keyword>
<dbReference type="Gene3D" id="3.30.530.20">
    <property type="match status" value="1"/>
</dbReference>